<dbReference type="Pfam" id="PF07502">
    <property type="entry name" value="MANEC"/>
    <property type="match status" value="1"/>
</dbReference>
<dbReference type="STRING" id="409849.ENSPMGP00000016509"/>
<dbReference type="InterPro" id="IPR013980">
    <property type="entry name" value="MANSC_dom"/>
</dbReference>
<sequence length="179" mass="20173">MRRETLFHCVNKMALLQHHQLLPLACALLLSGINRVDARSSQISDLKSKISGVEELLDEFRKQLQQEQAYNRASDVTDSCVGDYDTAEARIIRTRLSIEQGATFLLAPDTVYTWRDCLHACCSLPHCTVAVVQENPRQAGESLGCFLFNCTYRGRNHCPDRSDEDFCPNLFISSSCSIK</sequence>
<organism evidence="8 9">
    <name type="scientific">Periophthalmus magnuspinnatus</name>
    <dbReference type="NCBI Taxonomy" id="409849"/>
    <lineage>
        <taxon>Eukaryota</taxon>
        <taxon>Metazoa</taxon>
        <taxon>Chordata</taxon>
        <taxon>Craniata</taxon>
        <taxon>Vertebrata</taxon>
        <taxon>Euteleostomi</taxon>
        <taxon>Actinopterygii</taxon>
        <taxon>Neopterygii</taxon>
        <taxon>Teleostei</taxon>
        <taxon>Neoteleostei</taxon>
        <taxon>Acanthomorphata</taxon>
        <taxon>Gobiaria</taxon>
        <taxon>Gobiiformes</taxon>
        <taxon>Gobioidei</taxon>
        <taxon>Gobiidae</taxon>
        <taxon>Oxudercinae</taxon>
        <taxon>Periophthalmus</taxon>
    </lineage>
</organism>
<feature type="domain" description="MANSC" evidence="7">
    <location>
        <begin position="86"/>
        <end position="169"/>
    </location>
</feature>
<keyword evidence="5" id="KW-0472">Membrane</keyword>
<dbReference type="Proteomes" id="UP000261520">
    <property type="component" value="Unplaced"/>
</dbReference>
<keyword evidence="9" id="KW-1185">Reference proteome</keyword>
<evidence type="ECO:0000256" key="3">
    <source>
        <dbReference type="ARBA" id="ARBA00022729"/>
    </source>
</evidence>
<reference evidence="8" key="2">
    <citation type="submission" date="2025-09" db="UniProtKB">
        <authorList>
            <consortium name="Ensembl"/>
        </authorList>
    </citation>
    <scope>IDENTIFICATION</scope>
</reference>
<keyword evidence="2" id="KW-0812">Transmembrane</keyword>
<dbReference type="PANTHER" id="PTHR46876:SF1">
    <property type="entry name" value="LOW-DENSITY LIPOPROTEIN RECEPTOR-RELATED PROTEIN 11"/>
    <property type="match status" value="1"/>
</dbReference>
<dbReference type="GO" id="GO:0016020">
    <property type="term" value="C:membrane"/>
    <property type="evidence" value="ECO:0007669"/>
    <property type="project" value="UniProtKB-SubCell"/>
</dbReference>
<evidence type="ECO:0000256" key="2">
    <source>
        <dbReference type="ARBA" id="ARBA00022692"/>
    </source>
</evidence>
<dbReference type="SMART" id="SM00765">
    <property type="entry name" value="MANEC"/>
    <property type="match status" value="1"/>
</dbReference>
<keyword evidence="6" id="KW-0325">Glycoprotein</keyword>
<comment type="subcellular location">
    <subcellularLocation>
        <location evidence="1">Membrane</location>
        <topology evidence="1">Single-pass type I membrane protein</topology>
    </subcellularLocation>
</comment>
<accession>A0A3B4AIQ9</accession>
<evidence type="ECO:0000313" key="8">
    <source>
        <dbReference type="Ensembl" id="ENSPMGP00000016509.1"/>
    </source>
</evidence>
<dbReference type="InterPro" id="IPR011106">
    <property type="entry name" value="MANSC_N"/>
</dbReference>
<keyword evidence="3" id="KW-0732">Signal</keyword>
<keyword evidence="4" id="KW-1133">Transmembrane helix</keyword>
<dbReference type="AlphaFoldDB" id="A0A3B4AIQ9"/>
<evidence type="ECO:0000313" key="9">
    <source>
        <dbReference type="Proteomes" id="UP000261520"/>
    </source>
</evidence>
<evidence type="ECO:0000256" key="4">
    <source>
        <dbReference type="ARBA" id="ARBA00022989"/>
    </source>
</evidence>
<reference evidence="8" key="1">
    <citation type="submission" date="2025-08" db="UniProtKB">
        <authorList>
            <consortium name="Ensembl"/>
        </authorList>
    </citation>
    <scope>IDENTIFICATION</scope>
</reference>
<dbReference type="PANTHER" id="PTHR46876">
    <property type="entry name" value="LOW-DENSITY LIPOPROTEIN RECEPTOR-RELATED PROTEIN 11"/>
    <property type="match status" value="1"/>
</dbReference>
<evidence type="ECO:0000259" key="7">
    <source>
        <dbReference type="PROSITE" id="PS50986"/>
    </source>
</evidence>
<name>A0A3B4AIQ9_9GOBI</name>
<evidence type="ECO:0000256" key="6">
    <source>
        <dbReference type="ARBA" id="ARBA00023180"/>
    </source>
</evidence>
<dbReference type="Ensembl" id="ENSPMGT00000017635.1">
    <property type="protein sequence ID" value="ENSPMGP00000016509.1"/>
    <property type="gene ID" value="ENSPMGG00000013569.1"/>
</dbReference>
<evidence type="ECO:0000256" key="5">
    <source>
        <dbReference type="ARBA" id="ARBA00023136"/>
    </source>
</evidence>
<protein>
    <recommendedName>
        <fullName evidence="7">MANSC domain-containing protein</fullName>
    </recommendedName>
</protein>
<dbReference type="PROSITE" id="PS50986">
    <property type="entry name" value="MANSC"/>
    <property type="match status" value="1"/>
</dbReference>
<proteinExistence type="predicted"/>
<evidence type="ECO:0000256" key="1">
    <source>
        <dbReference type="ARBA" id="ARBA00004479"/>
    </source>
</evidence>